<proteinExistence type="predicted"/>
<dbReference type="STRING" id="29172.A0A0D8XE40"/>
<evidence type="ECO:0000256" key="2">
    <source>
        <dbReference type="ARBA" id="ARBA00022692"/>
    </source>
</evidence>
<sequence length="117" mass="13265">MIPLSLIYMSEYLINQGVTQLIIFNCSEGFHLNVNAQYRWYQVLYQFGVLLSRSSVSWFELSTWMLLLLPVLQVSPDVREFTLSVASLGDSLGINIAGFVAIPLHNVVCHLSMPKTR</sequence>
<dbReference type="Pfam" id="PF02487">
    <property type="entry name" value="CLN3"/>
    <property type="match status" value="1"/>
</dbReference>
<gene>
    <name evidence="5" type="ORF">DICVIV_11091</name>
</gene>
<reference evidence="6" key="2">
    <citation type="journal article" date="2016" name="Sci. Rep.">
        <title>Dictyocaulus viviparus genome, variome and transcriptome elucidate lungworm biology and support future intervention.</title>
        <authorList>
            <person name="McNulty S.N."/>
            <person name="Strube C."/>
            <person name="Rosa B.A."/>
            <person name="Martin J.C."/>
            <person name="Tyagi R."/>
            <person name="Choi Y.J."/>
            <person name="Wang Q."/>
            <person name="Hallsworth Pepin K."/>
            <person name="Zhang X."/>
            <person name="Ozersky P."/>
            <person name="Wilson R.K."/>
            <person name="Sternberg P.W."/>
            <person name="Gasser R.B."/>
            <person name="Mitreva M."/>
        </authorList>
    </citation>
    <scope>NUCLEOTIDE SEQUENCE [LARGE SCALE GENOMIC DNA]</scope>
    <source>
        <strain evidence="6">HannoverDv2000</strain>
    </source>
</reference>
<keyword evidence="2" id="KW-0812">Transmembrane</keyword>
<name>A0A0D8XE40_DICVI</name>
<dbReference type="GO" id="GO:0016020">
    <property type="term" value="C:membrane"/>
    <property type="evidence" value="ECO:0007669"/>
    <property type="project" value="InterPro"/>
</dbReference>
<keyword evidence="3" id="KW-1133">Transmembrane helix</keyword>
<dbReference type="EMBL" id="KN716611">
    <property type="protein sequence ID" value="KJH42910.1"/>
    <property type="molecule type" value="Genomic_DNA"/>
</dbReference>
<evidence type="ECO:0000313" key="5">
    <source>
        <dbReference type="EMBL" id="KJH42910.1"/>
    </source>
</evidence>
<dbReference type="InterPro" id="IPR003492">
    <property type="entry name" value="Battenin_disease_Cln3"/>
</dbReference>
<evidence type="ECO:0000313" key="6">
    <source>
        <dbReference type="Proteomes" id="UP000053766"/>
    </source>
</evidence>
<dbReference type="GO" id="GO:0007040">
    <property type="term" value="P:lysosome organization"/>
    <property type="evidence" value="ECO:0007669"/>
    <property type="project" value="TreeGrafter"/>
</dbReference>
<evidence type="ECO:0000256" key="4">
    <source>
        <dbReference type="ARBA" id="ARBA00023136"/>
    </source>
</evidence>
<dbReference type="GO" id="GO:0051453">
    <property type="term" value="P:regulation of intracellular pH"/>
    <property type="evidence" value="ECO:0007669"/>
    <property type="project" value="TreeGrafter"/>
</dbReference>
<protein>
    <submittedName>
        <fullName evidence="5">CLN3 protein</fullName>
    </submittedName>
</protein>
<organism evidence="5 6">
    <name type="scientific">Dictyocaulus viviparus</name>
    <name type="common">Bovine lungworm</name>
    <dbReference type="NCBI Taxonomy" id="29172"/>
    <lineage>
        <taxon>Eukaryota</taxon>
        <taxon>Metazoa</taxon>
        <taxon>Ecdysozoa</taxon>
        <taxon>Nematoda</taxon>
        <taxon>Chromadorea</taxon>
        <taxon>Rhabditida</taxon>
        <taxon>Rhabditina</taxon>
        <taxon>Rhabditomorpha</taxon>
        <taxon>Strongyloidea</taxon>
        <taxon>Metastrongylidae</taxon>
        <taxon>Dictyocaulus</taxon>
    </lineage>
</organism>
<keyword evidence="4" id="KW-0472">Membrane</keyword>
<dbReference type="GO" id="GO:0005764">
    <property type="term" value="C:lysosome"/>
    <property type="evidence" value="ECO:0007669"/>
    <property type="project" value="TreeGrafter"/>
</dbReference>
<accession>A0A0D8XE40</accession>
<comment type="subcellular location">
    <subcellularLocation>
        <location evidence="1">Endomembrane system</location>
        <topology evidence="1">Multi-pass membrane protein</topology>
    </subcellularLocation>
</comment>
<evidence type="ECO:0000256" key="1">
    <source>
        <dbReference type="ARBA" id="ARBA00004127"/>
    </source>
</evidence>
<evidence type="ECO:0000256" key="3">
    <source>
        <dbReference type="ARBA" id="ARBA00022989"/>
    </source>
</evidence>
<dbReference type="OrthoDB" id="5965864at2759"/>
<dbReference type="PANTHER" id="PTHR10981">
    <property type="entry name" value="BATTENIN"/>
    <property type="match status" value="1"/>
</dbReference>
<reference evidence="5 6" key="1">
    <citation type="submission" date="2013-11" db="EMBL/GenBank/DDBJ databases">
        <title>Draft genome of the bovine lungworm Dictyocaulus viviparus.</title>
        <authorList>
            <person name="Mitreva M."/>
        </authorList>
    </citation>
    <scope>NUCLEOTIDE SEQUENCE [LARGE SCALE GENOMIC DNA]</scope>
    <source>
        <strain evidence="5 6">HannoverDv2000</strain>
    </source>
</reference>
<dbReference type="AlphaFoldDB" id="A0A0D8XE40"/>
<keyword evidence="6" id="KW-1185">Reference proteome</keyword>
<dbReference type="Proteomes" id="UP000053766">
    <property type="component" value="Unassembled WGS sequence"/>
</dbReference>
<dbReference type="PANTHER" id="PTHR10981:SF8">
    <property type="entry name" value="BATTENIN"/>
    <property type="match status" value="1"/>
</dbReference>
<dbReference type="GO" id="GO:0012505">
    <property type="term" value="C:endomembrane system"/>
    <property type="evidence" value="ECO:0007669"/>
    <property type="project" value="UniProtKB-SubCell"/>
</dbReference>